<sequence>MKFSEQPTIYTTDSRILVKDLTFAKIYYFADLDLLEVEYQANFLVDRNEALLVMEHSRQFRNGSNKYTMITATQDFFNMTPEARSTFAAEMKTGFKLQKMAILVNSLAYRIMANFFIRFDKPPVPTKLFNSRKEAIDWLLKN</sequence>
<dbReference type="Proteomes" id="UP000470771">
    <property type="component" value="Unassembled WGS sequence"/>
</dbReference>
<dbReference type="RefSeq" id="WP_160634172.1">
    <property type="nucleotide sequence ID" value="NZ_WWNE01000014.1"/>
</dbReference>
<evidence type="ECO:0000313" key="3">
    <source>
        <dbReference type="Proteomes" id="UP000470771"/>
    </source>
</evidence>
<comment type="caution">
    <text evidence="2">The sequence shown here is derived from an EMBL/GenBank/DDBJ whole genome shotgun (WGS) entry which is preliminary data.</text>
</comment>
<dbReference type="AlphaFoldDB" id="A0A6N9NS35"/>
<dbReference type="InterPro" id="IPR056695">
    <property type="entry name" value="DUF7793"/>
</dbReference>
<evidence type="ECO:0000313" key="2">
    <source>
        <dbReference type="EMBL" id="NBG67215.1"/>
    </source>
</evidence>
<proteinExistence type="predicted"/>
<dbReference type="Pfam" id="PF25056">
    <property type="entry name" value="DUF7793"/>
    <property type="match status" value="1"/>
</dbReference>
<dbReference type="EMBL" id="WWNE01000014">
    <property type="protein sequence ID" value="NBG67215.1"/>
    <property type="molecule type" value="Genomic_DNA"/>
</dbReference>
<gene>
    <name evidence="2" type="ORF">GQN54_13880</name>
</gene>
<protein>
    <recommendedName>
        <fullName evidence="1">DUF7793 domain-containing protein</fullName>
    </recommendedName>
</protein>
<dbReference type="Gene3D" id="3.40.970.30">
    <property type="entry name" value="yp_829618.1 like domains"/>
    <property type="match status" value="1"/>
</dbReference>
<evidence type="ECO:0000259" key="1">
    <source>
        <dbReference type="Pfam" id="PF25056"/>
    </source>
</evidence>
<reference evidence="2 3" key="1">
    <citation type="submission" date="2019-12" db="EMBL/GenBank/DDBJ databases">
        <authorList>
            <person name="Zhao J."/>
        </authorList>
    </citation>
    <scope>NUCLEOTIDE SEQUENCE [LARGE SCALE GENOMIC DNA]</scope>
    <source>
        <strain evidence="2 3">S-15</strain>
    </source>
</reference>
<feature type="domain" description="DUF7793" evidence="1">
    <location>
        <begin position="33"/>
        <end position="140"/>
    </location>
</feature>
<accession>A0A6N9NS35</accession>
<keyword evidence="3" id="KW-1185">Reference proteome</keyword>
<name>A0A6N9NS35_9FLAO</name>
<organism evidence="2 3">
    <name type="scientific">Acidiluteibacter ferrifornacis</name>
    <dbReference type="NCBI Taxonomy" id="2692424"/>
    <lineage>
        <taxon>Bacteria</taxon>
        <taxon>Pseudomonadati</taxon>
        <taxon>Bacteroidota</taxon>
        <taxon>Flavobacteriia</taxon>
        <taxon>Flavobacteriales</taxon>
        <taxon>Cryomorphaceae</taxon>
        <taxon>Acidiluteibacter</taxon>
    </lineage>
</organism>